<comment type="caution">
    <text evidence="1">The sequence shown here is derived from an EMBL/GenBank/DDBJ whole genome shotgun (WGS) entry which is preliminary data.</text>
</comment>
<gene>
    <name evidence="1" type="ORF">IDJ77_15530</name>
</gene>
<dbReference type="Gene3D" id="2.20.110.10">
    <property type="entry name" value="Histone H3 K4-specific methyltransferase SET7/9 N-terminal domain"/>
    <property type="match status" value="1"/>
</dbReference>
<organism evidence="1 2">
    <name type="scientific">Mucilaginibacter pankratovii</name>
    <dbReference type="NCBI Taxonomy" id="2772110"/>
    <lineage>
        <taxon>Bacteria</taxon>
        <taxon>Pseudomonadati</taxon>
        <taxon>Bacteroidota</taxon>
        <taxon>Sphingobacteriia</taxon>
        <taxon>Sphingobacteriales</taxon>
        <taxon>Sphingobacteriaceae</taxon>
        <taxon>Mucilaginibacter</taxon>
    </lineage>
</organism>
<sequence length="98" mass="11210">MKIVGFDVGGGEIYHYKEMPFTGVVEERFPGGNMLLETQCLNGYPDGFVREYFDNGQLMQESFIKYNHSYGLMREWDKDGNLIDEYDWGPEPPTVAGA</sequence>
<evidence type="ECO:0000313" key="2">
    <source>
        <dbReference type="Proteomes" id="UP000606600"/>
    </source>
</evidence>
<keyword evidence="2" id="KW-1185">Reference proteome</keyword>
<accession>A0ABR7WSK7</accession>
<evidence type="ECO:0000313" key="1">
    <source>
        <dbReference type="EMBL" id="MBD1365226.1"/>
    </source>
</evidence>
<protein>
    <recommendedName>
        <fullName evidence="3">MORN repeat protein</fullName>
    </recommendedName>
</protein>
<dbReference type="Proteomes" id="UP000606600">
    <property type="component" value="Unassembled WGS sequence"/>
</dbReference>
<reference evidence="1 2" key="1">
    <citation type="submission" date="2020-09" db="EMBL/GenBank/DDBJ databases">
        <title>Novel species of Mucilaginibacter isolated from a glacier on the Tibetan Plateau.</title>
        <authorList>
            <person name="Liu Q."/>
            <person name="Xin Y.-H."/>
        </authorList>
    </citation>
    <scope>NUCLEOTIDE SEQUENCE [LARGE SCALE GENOMIC DNA]</scope>
    <source>
        <strain evidence="1 2">ZT4R22</strain>
    </source>
</reference>
<dbReference type="SUPFAM" id="SSF82185">
    <property type="entry name" value="Histone H3 K4-specific methyltransferase SET7/9 N-terminal domain"/>
    <property type="match status" value="1"/>
</dbReference>
<dbReference type="RefSeq" id="WP_191189882.1">
    <property type="nucleotide sequence ID" value="NZ_JACWMY010000007.1"/>
</dbReference>
<evidence type="ECO:0008006" key="3">
    <source>
        <dbReference type="Google" id="ProtNLM"/>
    </source>
</evidence>
<name>A0ABR7WSK7_9SPHI</name>
<proteinExistence type="predicted"/>
<dbReference type="EMBL" id="JACWMY010000007">
    <property type="protein sequence ID" value="MBD1365226.1"/>
    <property type="molecule type" value="Genomic_DNA"/>
</dbReference>